<protein>
    <recommendedName>
        <fullName evidence="2">Muniscin C-terminal domain-containing protein</fullName>
    </recommendedName>
</protein>
<evidence type="ECO:0000313" key="4">
    <source>
        <dbReference type="Proteomes" id="UP000228934"/>
    </source>
</evidence>
<accession>A0A2G9RPG6</accession>
<gene>
    <name evidence="3" type="ORF">AB205_0194480</name>
</gene>
<dbReference type="AlphaFoldDB" id="A0A2G9RPG6"/>
<evidence type="ECO:0000259" key="2">
    <source>
        <dbReference type="Pfam" id="PF10291"/>
    </source>
</evidence>
<evidence type="ECO:0000313" key="3">
    <source>
        <dbReference type="EMBL" id="PIO29747.1"/>
    </source>
</evidence>
<dbReference type="Pfam" id="PF10291">
    <property type="entry name" value="muHD"/>
    <property type="match status" value="1"/>
</dbReference>
<keyword evidence="1" id="KW-0732">Signal</keyword>
<feature type="domain" description="Muniscin C-terminal" evidence="2">
    <location>
        <begin position="23"/>
        <end position="91"/>
    </location>
</feature>
<keyword evidence="4" id="KW-1185">Reference proteome</keyword>
<dbReference type="InterPro" id="IPR018808">
    <property type="entry name" value="Muniscin_C"/>
</dbReference>
<proteinExistence type="predicted"/>
<dbReference type="OrthoDB" id="9048339at2759"/>
<name>A0A2G9RPG6_AQUCT</name>
<feature type="signal peptide" evidence="1">
    <location>
        <begin position="1"/>
        <end position="22"/>
    </location>
</feature>
<feature type="non-terminal residue" evidence="3">
    <location>
        <position position="138"/>
    </location>
</feature>
<organism evidence="3 4">
    <name type="scientific">Aquarana catesbeiana</name>
    <name type="common">American bullfrog</name>
    <name type="synonym">Rana catesbeiana</name>
    <dbReference type="NCBI Taxonomy" id="8400"/>
    <lineage>
        <taxon>Eukaryota</taxon>
        <taxon>Metazoa</taxon>
        <taxon>Chordata</taxon>
        <taxon>Craniata</taxon>
        <taxon>Vertebrata</taxon>
        <taxon>Euteleostomi</taxon>
        <taxon>Amphibia</taxon>
        <taxon>Batrachia</taxon>
        <taxon>Anura</taxon>
        <taxon>Neobatrachia</taxon>
        <taxon>Ranoidea</taxon>
        <taxon>Ranidae</taxon>
        <taxon>Aquarana</taxon>
    </lineage>
</organism>
<sequence length="138" mass="15283">MTFFVQHLLCLFLLNRLNSSLSSERRLLWQIPSTSSGGGRLYARWQPLRGCSTPSPAAAQFTCEGRTLSGVDIELVGSGYRMSLVKKRFAADNDPPSSTLPVLGRQHSLTIPYLWRSSIVTLGSSIDLAHRYLLISIT</sequence>
<feature type="chain" id="PRO_5013775800" description="Muniscin C-terminal domain-containing protein" evidence="1">
    <location>
        <begin position="23"/>
        <end position="138"/>
    </location>
</feature>
<reference evidence="4" key="1">
    <citation type="journal article" date="2017" name="Nat. Commun.">
        <title>The North American bullfrog draft genome provides insight into hormonal regulation of long noncoding RNA.</title>
        <authorList>
            <person name="Hammond S.A."/>
            <person name="Warren R.L."/>
            <person name="Vandervalk B.P."/>
            <person name="Kucuk E."/>
            <person name="Khan H."/>
            <person name="Gibb E.A."/>
            <person name="Pandoh P."/>
            <person name="Kirk H."/>
            <person name="Zhao Y."/>
            <person name="Jones M."/>
            <person name="Mungall A.J."/>
            <person name="Coope R."/>
            <person name="Pleasance S."/>
            <person name="Moore R.A."/>
            <person name="Holt R.A."/>
            <person name="Round J.M."/>
            <person name="Ohora S."/>
            <person name="Walle B.V."/>
            <person name="Veldhoen N."/>
            <person name="Helbing C.C."/>
            <person name="Birol I."/>
        </authorList>
    </citation>
    <scope>NUCLEOTIDE SEQUENCE [LARGE SCALE GENOMIC DNA]</scope>
</reference>
<evidence type="ECO:0000256" key="1">
    <source>
        <dbReference type="SAM" id="SignalP"/>
    </source>
</evidence>
<dbReference type="Proteomes" id="UP000228934">
    <property type="component" value="Unassembled WGS sequence"/>
</dbReference>
<dbReference type="EMBL" id="KV937940">
    <property type="protein sequence ID" value="PIO29747.1"/>
    <property type="molecule type" value="Genomic_DNA"/>
</dbReference>